<reference evidence="3" key="1">
    <citation type="submission" date="2022-11" db="UniProtKB">
        <authorList>
            <consortium name="WormBaseParasite"/>
        </authorList>
    </citation>
    <scope>IDENTIFICATION</scope>
</reference>
<name>A0A915N9U4_MELJA</name>
<keyword evidence="1" id="KW-1133">Transmembrane helix</keyword>
<accession>A0A915N9U4</accession>
<evidence type="ECO:0000313" key="2">
    <source>
        <dbReference type="Proteomes" id="UP000887561"/>
    </source>
</evidence>
<sequence length="186" mass="21105">MAAETGEFWKSFFPQKNNEEDYREKGLEMRSLSGGVNGVGGSSNGKQTVNNRSVASQTGVEHLERTCNCRTLRRVVREKDRKLSGRRLEEVTLTALVDPASIQVTQQPLNAQIDVQKLIQILRETAPKQRKKKSERLRSIFCKGTTPRNWVTFMTLLILVMGVVIFGLFLISKKLDDYISSNRNCK</sequence>
<feature type="transmembrane region" description="Helical" evidence="1">
    <location>
        <begin position="150"/>
        <end position="171"/>
    </location>
</feature>
<dbReference type="Proteomes" id="UP000887561">
    <property type="component" value="Unplaced"/>
</dbReference>
<organism evidence="2 3">
    <name type="scientific">Meloidogyne javanica</name>
    <name type="common">Root-knot nematode worm</name>
    <dbReference type="NCBI Taxonomy" id="6303"/>
    <lineage>
        <taxon>Eukaryota</taxon>
        <taxon>Metazoa</taxon>
        <taxon>Ecdysozoa</taxon>
        <taxon>Nematoda</taxon>
        <taxon>Chromadorea</taxon>
        <taxon>Rhabditida</taxon>
        <taxon>Tylenchina</taxon>
        <taxon>Tylenchomorpha</taxon>
        <taxon>Tylenchoidea</taxon>
        <taxon>Meloidogynidae</taxon>
        <taxon>Meloidogyninae</taxon>
        <taxon>Meloidogyne</taxon>
        <taxon>Meloidogyne incognita group</taxon>
    </lineage>
</organism>
<keyword evidence="1" id="KW-0812">Transmembrane</keyword>
<dbReference type="AlphaFoldDB" id="A0A915N9U4"/>
<proteinExistence type="predicted"/>
<keyword evidence="1" id="KW-0472">Membrane</keyword>
<dbReference type="WBParaSite" id="scaffold9840_cov301.g14317">
    <property type="protein sequence ID" value="scaffold9840_cov301.g14317"/>
    <property type="gene ID" value="scaffold9840_cov301.g14317"/>
</dbReference>
<protein>
    <submittedName>
        <fullName evidence="3">Uncharacterized protein</fullName>
    </submittedName>
</protein>
<evidence type="ECO:0000313" key="3">
    <source>
        <dbReference type="WBParaSite" id="scaffold9840_cov301.g14317"/>
    </source>
</evidence>
<keyword evidence="2" id="KW-1185">Reference proteome</keyword>
<evidence type="ECO:0000256" key="1">
    <source>
        <dbReference type="SAM" id="Phobius"/>
    </source>
</evidence>